<evidence type="ECO:0000313" key="6">
    <source>
        <dbReference type="EMBL" id="KXT70250.1"/>
    </source>
</evidence>
<evidence type="ECO:0000256" key="1">
    <source>
        <dbReference type="ARBA" id="ARBA00000644"/>
    </source>
</evidence>
<dbReference type="InterPro" id="IPR004547">
    <property type="entry name" value="Glucosamine6P_isomerase"/>
</dbReference>
<dbReference type="GO" id="GO:0005975">
    <property type="term" value="P:carbohydrate metabolic process"/>
    <property type="evidence" value="ECO:0007669"/>
    <property type="project" value="InterPro"/>
</dbReference>
<dbReference type="EMBL" id="RJPT01000005">
    <property type="protein sequence ID" value="RSJ82526.1"/>
    <property type="molecule type" value="Genomic_DNA"/>
</dbReference>
<reference evidence="7 9" key="2">
    <citation type="submission" date="2018-11" db="EMBL/GenBank/DDBJ databases">
        <title>Species Designations Belie Phenotypic and Genotypic Heterogeneity in Oral Streptococci.</title>
        <authorList>
            <person name="Velsko I."/>
        </authorList>
    </citation>
    <scope>NUCLEOTIDE SEQUENCE [LARGE SCALE GENOMIC DNA]</scope>
    <source>
        <strain evidence="7 9">BCC41</strain>
    </source>
</reference>
<dbReference type="CDD" id="cd01399">
    <property type="entry name" value="GlcN6P_deaminase"/>
    <property type="match status" value="1"/>
</dbReference>
<comment type="pathway">
    <text evidence="4">Amino-sugar metabolism; N-acetylneuraminate degradation; D-fructose 6-phosphate from N-acetylneuraminate: step 5/5.</text>
</comment>
<dbReference type="NCBIfam" id="TIGR00502">
    <property type="entry name" value="nagB"/>
    <property type="match status" value="1"/>
</dbReference>
<gene>
    <name evidence="4 7" type="primary">nagB</name>
    <name evidence="7" type="ORF">D8791_05615</name>
    <name evidence="6" type="ORF">SCRDD08_00800</name>
</gene>
<comment type="similarity">
    <text evidence="4">Belongs to the glucosamine/galactosamine-6-phosphate isomerase family. NagB subfamily.</text>
</comment>
<dbReference type="PROSITE" id="PS01161">
    <property type="entry name" value="GLC_GALNAC_ISOMERASE"/>
    <property type="match status" value="1"/>
</dbReference>
<dbReference type="InterPro" id="IPR037171">
    <property type="entry name" value="NagB/RpiA_transferase-like"/>
</dbReference>
<dbReference type="GO" id="GO:0019262">
    <property type="term" value="P:N-acetylneuraminate catabolic process"/>
    <property type="evidence" value="ECO:0007669"/>
    <property type="project" value="UniProtKB-UniRule"/>
</dbReference>
<evidence type="ECO:0000313" key="9">
    <source>
        <dbReference type="Proteomes" id="UP000272635"/>
    </source>
</evidence>
<comment type="caution">
    <text evidence="6">The sequence shown here is derived from an EMBL/GenBank/DDBJ whole genome shotgun (WGS) entry which is preliminary data.</text>
</comment>
<dbReference type="GO" id="GO:0006043">
    <property type="term" value="P:glucosamine catabolic process"/>
    <property type="evidence" value="ECO:0007669"/>
    <property type="project" value="TreeGrafter"/>
</dbReference>
<evidence type="ECO:0000313" key="7">
    <source>
        <dbReference type="EMBL" id="RSJ82526.1"/>
    </source>
</evidence>
<comment type="catalytic activity">
    <reaction evidence="1 4">
        <text>alpha-D-glucosamine 6-phosphate + H2O = beta-D-fructose 6-phosphate + NH4(+)</text>
        <dbReference type="Rhea" id="RHEA:12172"/>
        <dbReference type="ChEBI" id="CHEBI:15377"/>
        <dbReference type="ChEBI" id="CHEBI:28938"/>
        <dbReference type="ChEBI" id="CHEBI:57634"/>
        <dbReference type="ChEBI" id="CHEBI:75989"/>
        <dbReference type="EC" id="3.5.99.6"/>
    </reaction>
</comment>
<sequence>MKVIRVENQVEGAKVALEILKEKLAQGAKTLGLATGSSPIEFYKQIIASDLDLSELTSVNLDEYVGLSEDNPQSYRYFMNEQLFNKKPFKESFLPNGAAEDVEAEVKRYNQVLADHPVDLQILGIGTNGHIGFNEPGTSFDSTVHIVDLEQSTIQANARFFEKIEDVPTQAISMGIRNILDAKSIILFAYGASKAQAIAGTVRGEVTETVPASALQGHEDVVIIADKEALSLLEA</sequence>
<dbReference type="GO" id="GO:0005737">
    <property type="term" value="C:cytoplasm"/>
    <property type="evidence" value="ECO:0007669"/>
    <property type="project" value="TreeGrafter"/>
</dbReference>
<feature type="active site" description="For ring-opening step" evidence="4">
    <location>
        <position position="135"/>
    </location>
</feature>
<evidence type="ECO:0000256" key="4">
    <source>
        <dbReference type="HAMAP-Rule" id="MF_01241"/>
    </source>
</evidence>
<dbReference type="RefSeq" id="WP_048764476.1">
    <property type="nucleotide sequence ID" value="NZ_JWGF01000047.1"/>
</dbReference>
<keyword evidence="2 4" id="KW-0378">Hydrolase</keyword>
<dbReference type="UniPathway" id="UPA00629">
    <property type="reaction ID" value="UER00684"/>
</dbReference>
<feature type="domain" description="Glucosamine/galactosamine-6-phosphate isomerase" evidence="5">
    <location>
        <begin position="16"/>
        <end position="221"/>
    </location>
</feature>
<accession>A0A139N2L8</accession>
<dbReference type="FunFam" id="3.40.50.1360:FF:000003">
    <property type="entry name" value="Glucosamine-6-phosphate deaminase"/>
    <property type="match status" value="1"/>
</dbReference>
<evidence type="ECO:0000313" key="8">
    <source>
        <dbReference type="Proteomes" id="UP000070377"/>
    </source>
</evidence>
<dbReference type="SUPFAM" id="SSF100950">
    <property type="entry name" value="NagB/RpiA/CoA transferase-like"/>
    <property type="match status" value="1"/>
</dbReference>
<dbReference type="HAMAP" id="MF_01241">
    <property type="entry name" value="GlcN6P_deamin"/>
    <property type="match status" value="1"/>
</dbReference>
<dbReference type="Pfam" id="PF01182">
    <property type="entry name" value="Glucosamine_iso"/>
    <property type="match status" value="1"/>
</dbReference>
<dbReference type="Proteomes" id="UP000070377">
    <property type="component" value="Unassembled WGS sequence"/>
</dbReference>
<organism evidence="6 8">
    <name type="scientific">Streptococcus cristatus</name>
    <dbReference type="NCBI Taxonomy" id="45634"/>
    <lineage>
        <taxon>Bacteria</taxon>
        <taxon>Bacillati</taxon>
        <taxon>Bacillota</taxon>
        <taxon>Bacilli</taxon>
        <taxon>Lactobacillales</taxon>
        <taxon>Streptococcaceae</taxon>
        <taxon>Streptococcus</taxon>
    </lineage>
</organism>
<dbReference type="AlphaFoldDB" id="A0A139N2L8"/>
<feature type="active site" description="Proton acceptor; for ring-opening step" evidence="4">
    <location>
        <position position="130"/>
    </location>
</feature>
<dbReference type="InterPro" id="IPR006148">
    <property type="entry name" value="Glc/Gal-6P_isomerase"/>
</dbReference>
<dbReference type="Proteomes" id="UP000272635">
    <property type="component" value="Unassembled WGS sequence"/>
</dbReference>
<dbReference type="PANTHER" id="PTHR11280">
    <property type="entry name" value="GLUCOSAMINE-6-PHOSPHATE ISOMERASE"/>
    <property type="match status" value="1"/>
</dbReference>
<evidence type="ECO:0000256" key="3">
    <source>
        <dbReference type="ARBA" id="ARBA00023277"/>
    </source>
</evidence>
<dbReference type="GO" id="GO:0006046">
    <property type="term" value="P:N-acetylglucosamine catabolic process"/>
    <property type="evidence" value="ECO:0007669"/>
    <property type="project" value="UniProtKB-UniRule"/>
</dbReference>
<dbReference type="PATRIC" id="fig|45634.12.peg.832"/>
<name>A0A139N2L8_STRCR</name>
<dbReference type="Gene3D" id="3.40.50.1360">
    <property type="match status" value="1"/>
</dbReference>
<dbReference type="STRING" id="45634.SCRDD08_00800"/>
<keyword evidence="3 4" id="KW-0119">Carbohydrate metabolism</keyword>
<evidence type="ECO:0000256" key="2">
    <source>
        <dbReference type="ARBA" id="ARBA00022801"/>
    </source>
</evidence>
<comment type="caution">
    <text evidence="4">Lacks conserved residue(s) required for the propagation of feature annotation.</text>
</comment>
<dbReference type="GO" id="GO:0004342">
    <property type="term" value="F:glucosamine-6-phosphate deaminase activity"/>
    <property type="evidence" value="ECO:0007669"/>
    <property type="project" value="UniProtKB-UniRule"/>
</dbReference>
<comment type="function">
    <text evidence="4">Catalyzes the reversible isomerization-deamination of glucosamine 6-phosphate (GlcN6P) to form fructose 6-phosphate (Fru6P) and ammonium ion.</text>
</comment>
<evidence type="ECO:0000259" key="5">
    <source>
        <dbReference type="Pfam" id="PF01182"/>
    </source>
</evidence>
<reference evidence="6 8" key="1">
    <citation type="submission" date="2016-01" db="EMBL/GenBank/DDBJ databases">
        <title>Highly variable Streptococcus oralis are common among viridans streptococci isolated from primates.</title>
        <authorList>
            <person name="Denapaite D."/>
            <person name="Rieger M."/>
            <person name="Koendgen S."/>
            <person name="Brueckner R."/>
            <person name="Ochigava I."/>
            <person name="Kappeler P."/>
            <person name="Maetz-Rensing K."/>
            <person name="Leendertz F."/>
            <person name="Hakenbeck R."/>
        </authorList>
    </citation>
    <scope>NUCLEOTIDE SEQUENCE [LARGE SCALE GENOMIC DNA]</scope>
    <source>
        <strain evidence="6 8">DD08</strain>
    </source>
</reference>
<dbReference type="PANTHER" id="PTHR11280:SF5">
    <property type="entry name" value="GLUCOSAMINE-6-PHOSPHATE ISOMERASE"/>
    <property type="match status" value="1"/>
</dbReference>
<dbReference type="EC" id="3.5.99.6" evidence="4"/>
<feature type="active site" description="For ring-opening step" evidence="4">
    <location>
        <position position="128"/>
    </location>
</feature>
<dbReference type="GO" id="GO:0042802">
    <property type="term" value="F:identical protein binding"/>
    <property type="evidence" value="ECO:0007669"/>
    <property type="project" value="TreeGrafter"/>
</dbReference>
<dbReference type="InterPro" id="IPR018321">
    <property type="entry name" value="Glucosamine6P_isomerase_CS"/>
</dbReference>
<feature type="active site" description="Proton acceptor; for enolization step" evidence="4">
    <location>
        <position position="62"/>
    </location>
</feature>
<protein>
    <recommendedName>
        <fullName evidence="4">Glucosamine-6-phosphate deaminase</fullName>
        <ecNumber evidence="4">3.5.99.6</ecNumber>
    </recommendedName>
    <alternativeName>
        <fullName evidence="4">GlcN6P deaminase</fullName>
        <shortName evidence="4">GNPDA</shortName>
    </alternativeName>
    <alternativeName>
        <fullName evidence="4">Glucosamine-6-phosphate isomerase</fullName>
    </alternativeName>
</protein>
<proteinExistence type="inferred from homology"/>
<dbReference type="EMBL" id="LQRD01000028">
    <property type="protein sequence ID" value="KXT70250.1"/>
    <property type="molecule type" value="Genomic_DNA"/>
</dbReference>